<sequence length="148" mass="16615">MSDIAFDPYSDSISPSSVPAVNDDLQNDSPDATYSNKQQDITNQNKNKTIAELIIVAFIICIFAVLIHVYRVYHKKETNKLIRDDEYSTGIELNSHELPDMLPPYEAEEANNDAEEEARKIAAQSNPFADPIPLNRPSPAYLKAKNSF</sequence>
<dbReference type="Proteomes" id="UP000094801">
    <property type="component" value="Unassembled WGS sequence"/>
</dbReference>
<evidence type="ECO:0000313" key="4">
    <source>
        <dbReference type="Proteomes" id="UP000094801"/>
    </source>
</evidence>
<organism evidence="3 4">
    <name type="scientific">[Candida] arabinofermentans NRRL YB-2248</name>
    <dbReference type="NCBI Taxonomy" id="983967"/>
    <lineage>
        <taxon>Eukaryota</taxon>
        <taxon>Fungi</taxon>
        <taxon>Dikarya</taxon>
        <taxon>Ascomycota</taxon>
        <taxon>Saccharomycotina</taxon>
        <taxon>Pichiomycetes</taxon>
        <taxon>Pichiales</taxon>
        <taxon>Pichiaceae</taxon>
        <taxon>Ogataea</taxon>
        <taxon>Ogataea/Candida clade</taxon>
    </lineage>
</organism>
<feature type="region of interest" description="Disordered" evidence="1">
    <location>
        <begin position="1"/>
        <end position="40"/>
    </location>
</feature>
<reference evidence="4" key="1">
    <citation type="submission" date="2016-04" db="EMBL/GenBank/DDBJ databases">
        <title>Comparative genomics of biotechnologically important yeasts.</title>
        <authorList>
            <consortium name="DOE Joint Genome Institute"/>
            <person name="Riley R."/>
            <person name="Haridas S."/>
            <person name="Wolfe K.H."/>
            <person name="Lopes M.R."/>
            <person name="Hittinger C.T."/>
            <person name="Goker M."/>
            <person name="Salamov A."/>
            <person name="Wisecaver J."/>
            <person name="Long T.M."/>
            <person name="Aerts A.L."/>
            <person name="Barry K."/>
            <person name="Choi C."/>
            <person name="Clum A."/>
            <person name="Coughlan A.Y."/>
            <person name="Deshpande S."/>
            <person name="Douglass A.P."/>
            <person name="Hanson S.J."/>
            <person name="Klenk H.-P."/>
            <person name="Labutti K."/>
            <person name="Lapidus A."/>
            <person name="Lindquist E."/>
            <person name="Lipzen A."/>
            <person name="Meier-Kolthoff J.P."/>
            <person name="Ohm R.A."/>
            <person name="Otillar R.P."/>
            <person name="Pangilinan J."/>
            <person name="Peng Y."/>
            <person name="Rokas A."/>
            <person name="Rosa C.A."/>
            <person name="Scheuner C."/>
            <person name="Sibirny A.A."/>
            <person name="Slot J.C."/>
            <person name="Stielow J.B."/>
            <person name="Sun H."/>
            <person name="Kurtzman C.P."/>
            <person name="Blackwell M."/>
            <person name="Grigoriev I.V."/>
            <person name="Jeffries T.W."/>
        </authorList>
    </citation>
    <scope>NUCLEOTIDE SEQUENCE [LARGE SCALE GENOMIC DNA]</scope>
    <source>
        <strain evidence="4">NRRL YB-2248</strain>
    </source>
</reference>
<protein>
    <submittedName>
        <fullName evidence="3">Uncharacterized protein</fullName>
    </submittedName>
</protein>
<feature type="compositionally biased region" description="Polar residues" evidence="1">
    <location>
        <begin position="27"/>
        <end position="40"/>
    </location>
</feature>
<dbReference type="AlphaFoldDB" id="A0A1E4T633"/>
<evidence type="ECO:0000256" key="2">
    <source>
        <dbReference type="SAM" id="Phobius"/>
    </source>
</evidence>
<feature type="region of interest" description="Disordered" evidence="1">
    <location>
        <begin position="110"/>
        <end position="148"/>
    </location>
</feature>
<accession>A0A1E4T633</accession>
<keyword evidence="2" id="KW-0472">Membrane</keyword>
<evidence type="ECO:0000313" key="3">
    <source>
        <dbReference type="EMBL" id="ODV87224.1"/>
    </source>
</evidence>
<name>A0A1E4T633_9ASCO</name>
<keyword evidence="2" id="KW-0812">Transmembrane</keyword>
<proteinExistence type="predicted"/>
<keyword evidence="2" id="KW-1133">Transmembrane helix</keyword>
<gene>
    <name evidence="3" type="ORF">CANARDRAFT_21190</name>
</gene>
<feature type="transmembrane region" description="Helical" evidence="2">
    <location>
        <begin position="53"/>
        <end position="73"/>
    </location>
</feature>
<dbReference type="EMBL" id="KV453848">
    <property type="protein sequence ID" value="ODV87224.1"/>
    <property type="molecule type" value="Genomic_DNA"/>
</dbReference>
<evidence type="ECO:0000256" key="1">
    <source>
        <dbReference type="SAM" id="MobiDB-lite"/>
    </source>
</evidence>
<keyword evidence="4" id="KW-1185">Reference proteome</keyword>